<sequence length="307" mass="33770">MSDTLAALVSLQNLNLCLLSVQDCYISCPQLINLKIETCYYNSFEEGTIVVLAPKLTNFTSAGIFSITFEDSKLDNVYITLRDWGWMDRRKITKKTLKECYKRFLIMLPGLGSAKILHLQLETIEALSSISNFLVSFPSPFYNLKYVKLPHGFKEARLSSILKSYLLDGSPTATIVATLPQNIVPRAATASMTARDVVIEEILAAPTKSVDSKDIQKTACTDTVDVGVQEELVLQNSEVHADIPVGAPVEGKCNGQVSSSRGNTDSGLWEGNEVNSEFVCLLDQILKSTQKPLKTLPPKTGRSAQRS</sequence>
<evidence type="ECO:0000313" key="3">
    <source>
        <dbReference type="Proteomes" id="UP001237642"/>
    </source>
</evidence>
<organism evidence="2 3">
    <name type="scientific">Heracleum sosnowskyi</name>
    <dbReference type="NCBI Taxonomy" id="360622"/>
    <lineage>
        <taxon>Eukaryota</taxon>
        <taxon>Viridiplantae</taxon>
        <taxon>Streptophyta</taxon>
        <taxon>Embryophyta</taxon>
        <taxon>Tracheophyta</taxon>
        <taxon>Spermatophyta</taxon>
        <taxon>Magnoliopsida</taxon>
        <taxon>eudicotyledons</taxon>
        <taxon>Gunneridae</taxon>
        <taxon>Pentapetalae</taxon>
        <taxon>asterids</taxon>
        <taxon>campanulids</taxon>
        <taxon>Apiales</taxon>
        <taxon>Apiaceae</taxon>
        <taxon>Apioideae</taxon>
        <taxon>apioid superclade</taxon>
        <taxon>Tordylieae</taxon>
        <taxon>Tordyliinae</taxon>
        <taxon>Heracleum</taxon>
    </lineage>
</organism>
<dbReference type="AlphaFoldDB" id="A0AAD8I6T6"/>
<reference evidence="2" key="2">
    <citation type="submission" date="2023-05" db="EMBL/GenBank/DDBJ databases">
        <authorList>
            <person name="Schelkunov M.I."/>
        </authorList>
    </citation>
    <scope>NUCLEOTIDE SEQUENCE</scope>
    <source>
        <strain evidence="2">Hsosn_3</strain>
        <tissue evidence="2">Leaf</tissue>
    </source>
</reference>
<dbReference type="Proteomes" id="UP001237642">
    <property type="component" value="Unassembled WGS sequence"/>
</dbReference>
<feature type="signal peptide" evidence="1">
    <location>
        <begin position="1"/>
        <end position="19"/>
    </location>
</feature>
<evidence type="ECO:0000256" key="1">
    <source>
        <dbReference type="SAM" id="SignalP"/>
    </source>
</evidence>
<dbReference type="EMBL" id="JAUIZM010000006">
    <property type="protein sequence ID" value="KAK1379529.1"/>
    <property type="molecule type" value="Genomic_DNA"/>
</dbReference>
<gene>
    <name evidence="2" type="ORF">POM88_026273</name>
</gene>
<reference evidence="2" key="1">
    <citation type="submission" date="2023-02" db="EMBL/GenBank/DDBJ databases">
        <title>Genome of toxic invasive species Heracleum sosnowskyi carries increased number of genes despite the absence of recent whole-genome duplications.</title>
        <authorList>
            <person name="Schelkunov M."/>
            <person name="Shtratnikova V."/>
            <person name="Makarenko M."/>
            <person name="Klepikova A."/>
            <person name="Omelchenko D."/>
            <person name="Novikova G."/>
            <person name="Obukhova E."/>
            <person name="Bogdanov V."/>
            <person name="Penin A."/>
            <person name="Logacheva M."/>
        </authorList>
    </citation>
    <scope>NUCLEOTIDE SEQUENCE</scope>
    <source>
        <strain evidence="2">Hsosn_3</strain>
        <tissue evidence="2">Leaf</tissue>
    </source>
</reference>
<keyword evidence="1" id="KW-0732">Signal</keyword>
<accession>A0AAD8I6T6</accession>
<feature type="chain" id="PRO_5042156847" evidence="1">
    <location>
        <begin position="20"/>
        <end position="307"/>
    </location>
</feature>
<evidence type="ECO:0000313" key="2">
    <source>
        <dbReference type="EMBL" id="KAK1379529.1"/>
    </source>
</evidence>
<comment type="caution">
    <text evidence="2">The sequence shown here is derived from an EMBL/GenBank/DDBJ whole genome shotgun (WGS) entry which is preliminary data.</text>
</comment>
<proteinExistence type="predicted"/>
<name>A0AAD8I6T6_9APIA</name>
<protein>
    <submittedName>
        <fullName evidence="2">Uncharacterized protein</fullName>
    </submittedName>
</protein>
<keyword evidence="3" id="KW-1185">Reference proteome</keyword>